<dbReference type="Proteomes" id="UP000460549">
    <property type="component" value="Unassembled WGS sequence"/>
</dbReference>
<comment type="caution">
    <text evidence="9">The sequence shown here is derived from an EMBL/GenBank/DDBJ whole genome shotgun (WGS) entry which is preliminary data.</text>
</comment>
<feature type="transmembrane region" description="Helical" evidence="6">
    <location>
        <begin position="323"/>
        <end position="347"/>
    </location>
</feature>
<feature type="transmembrane region" description="Helical" evidence="6">
    <location>
        <begin position="228"/>
        <end position="245"/>
    </location>
</feature>
<dbReference type="InterPro" id="IPR004477">
    <property type="entry name" value="ComEC_N"/>
</dbReference>
<dbReference type="NCBIfam" id="TIGR00360">
    <property type="entry name" value="ComEC_N-term"/>
    <property type="match status" value="1"/>
</dbReference>
<feature type="transmembrane region" description="Helical" evidence="6">
    <location>
        <begin position="288"/>
        <end position="311"/>
    </location>
</feature>
<dbReference type="PANTHER" id="PTHR30619">
    <property type="entry name" value="DNA INTERNALIZATION/COMPETENCE PROTEIN COMEC/REC2"/>
    <property type="match status" value="1"/>
</dbReference>
<evidence type="ECO:0000313" key="10">
    <source>
        <dbReference type="Proteomes" id="UP000460549"/>
    </source>
</evidence>
<evidence type="ECO:0000256" key="1">
    <source>
        <dbReference type="ARBA" id="ARBA00004651"/>
    </source>
</evidence>
<feature type="transmembrane region" description="Helical" evidence="6">
    <location>
        <begin position="6"/>
        <end position="32"/>
    </location>
</feature>
<dbReference type="GO" id="GO:0005886">
    <property type="term" value="C:plasma membrane"/>
    <property type="evidence" value="ECO:0007669"/>
    <property type="project" value="UniProtKB-SubCell"/>
</dbReference>
<reference evidence="9 10" key="1">
    <citation type="submission" date="2019-08" db="EMBL/GenBank/DDBJ databases">
        <title>In-depth cultivation of the pig gut microbiome towards novel bacterial diversity and tailored functional studies.</title>
        <authorList>
            <person name="Wylensek D."/>
            <person name="Hitch T.C.A."/>
            <person name="Clavel T."/>
        </authorList>
    </citation>
    <scope>NUCLEOTIDE SEQUENCE [LARGE SCALE GENOMIC DNA]</scope>
    <source>
        <strain evidence="9 10">NM-380-WT-3C1</strain>
    </source>
</reference>
<feature type="transmembrane region" description="Helical" evidence="6">
    <location>
        <begin position="354"/>
        <end position="376"/>
    </location>
</feature>
<feature type="domain" description="DUF4131" evidence="8">
    <location>
        <begin position="22"/>
        <end position="138"/>
    </location>
</feature>
<dbReference type="AlphaFoldDB" id="A0A7X2PAF4"/>
<keyword evidence="10" id="KW-1185">Reference proteome</keyword>
<protein>
    <submittedName>
        <fullName evidence="9">ComEC family competence protein</fullName>
    </submittedName>
</protein>
<keyword evidence="5 6" id="KW-0472">Membrane</keyword>
<evidence type="ECO:0000256" key="6">
    <source>
        <dbReference type="SAM" id="Phobius"/>
    </source>
</evidence>
<comment type="subcellular location">
    <subcellularLocation>
        <location evidence="1">Cell membrane</location>
        <topology evidence="1">Multi-pass membrane protein</topology>
    </subcellularLocation>
</comment>
<organism evidence="9 10">
    <name type="scientific">Bullifex porci</name>
    <dbReference type="NCBI Taxonomy" id="2606638"/>
    <lineage>
        <taxon>Bacteria</taxon>
        <taxon>Pseudomonadati</taxon>
        <taxon>Spirochaetota</taxon>
        <taxon>Spirochaetia</taxon>
        <taxon>Spirochaetales</taxon>
        <taxon>Spirochaetaceae</taxon>
        <taxon>Bullifex</taxon>
    </lineage>
</organism>
<evidence type="ECO:0000256" key="5">
    <source>
        <dbReference type="ARBA" id="ARBA00023136"/>
    </source>
</evidence>
<dbReference type="PANTHER" id="PTHR30619:SF7">
    <property type="entry name" value="BETA-LACTAMASE DOMAIN PROTEIN"/>
    <property type="match status" value="1"/>
</dbReference>
<evidence type="ECO:0000259" key="8">
    <source>
        <dbReference type="Pfam" id="PF13567"/>
    </source>
</evidence>
<dbReference type="InterPro" id="IPR052159">
    <property type="entry name" value="Competence_DNA_uptake"/>
</dbReference>
<proteinExistence type="predicted"/>
<keyword evidence="4 6" id="KW-1133">Transmembrane helix</keyword>
<keyword evidence="2" id="KW-1003">Cell membrane</keyword>
<dbReference type="Pfam" id="PF03772">
    <property type="entry name" value="Competence"/>
    <property type="match status" value="1"/>
</dbReference>
<feature type="transmembrane region" description="Helical" evidence="6">
    <location>
        <begin position="409"/>
        <end position="426"/>
    </location>
</feature>
<accession>A0A7X2PAF4</accession>
<sequence>MIEGLLLSLIIYSSLCFNKAWIFILLLSFVYLVRYRKRIIALVFICLITLLLLFRVGTLQLEEFTSYSFPLDKVRAITGVVREDSRIDSWGQKRCVIKLYECNLSNGDVATAKGRINVTYTGSPLYYGDIVTFSGKLTDKGFQAKDYKLVNRSSLNRTRSRFISFISSKINNDLSMMLILGITPNVDSEISLLARNSGNSHILALSGMHLSLFSAILVFILKPIFTNRYAKLISLSILTLYILMIGPKPSLIRAYILSLVFTIFKLEKPIDYLVICFTIQALFFKDSIMTLSTLLSYVSLCGIMTVPELLLNAIDEFIVIPKLFITPFLVTIGALLFTIPISFNFFGSYQLSSILTSFIAGIVVYIYMLLCILSIFSSKLNYMLDKVYTILVFILEKGSYFKLQENLNAYYTLVISTLAIILIARLKRLCK</sequence>
<evidence type="ECO:0000256" key="4">
    <source>
        <dbReference type="ARBA" id="ARBA00022989"/>
    </source>
</evidence>
<gene>
    <name evidence="9" type="ORF">FYJ80_00485</name>
</gene>
<dbReference type="EMBL" id="VUNN01000001">
    <property type="protein sequence ID" value="MSU05264.1"/>
    <property type="molecule type" value="Genomic_DNA"/>
</dbReference>
<evidence type="ECO:0000259" key="7">
    <source>
        <dbReference type="Pfam" id="PF03772"/>
    </source>
</evidence>
<dbReference type="RefSeq" id="WP_154424165.1">
    <property type="nucleotide sequence ID" value="NZ_VUNN01000001.1"/>
</dbReference>
<evidence type="ECO:0000313" key="9">
    <source>
        <dbReference type="EMBL" id="MSU05264.1"/>
    </source>
</evidence>
<feature type="domain" description="ComEC/Rec2-related protein" evidence="7">
    <location>
        <begin position="178"/>
        <end position="397"/>
    </location>
</feature>
<evidence type="ECO:0000256" key="3">
    <source>
        <dbReference type="ARBA" id="ARBA00022692"/>
    </source>
</evidence>
<dbReference type="Pfam" id="PF13567">
    <property type="entry name" value="DUF4131"/>
    <property type="match status" value="1"/>
</dbReference>
<evidence type="ECO:0000256" key="2">
    <source>
        <dbReference type="ARBA" id="ARBA00022475"/>
    </source>
</evidence>
<feature type="transmembrane region" description="Helical" evidence="6">
    <location>
        <begin position="202"/>
        <end position="221"/>
    </location>
</feature>
<feature type="transmembrane region" description="Helical" evidence="6">
    <location>
        <begin position="39"/>
        <end position="57"/>
    </location>
</feature>
<name>A0A7X2PAF4_9SPIO</name>
<keyword evidence="3 6" id="KW-0812">Transmembrane</keyword>
<dbReference type="InterPro" id="IPR025405">
    <property type="entry name" value="DUF4131"/>
</dbReference>